<dbReference type="Proteomes" id="UP000295764">
    <property type="component" value="Unassembled WGS sequence"/>
</dbReference>
<dbReference type="RefSeq" id="WP_166645620.1">
    <property type="nucleotide sequence ID" value="NZ_SNVW01000003.1"/>
</dbReference>
<sequence length="461" mass="47236">MVKLFRQIKRSDDDGFTLVEVIVAITVFGIIIAGALVGVVSVMRVTSDNSARSQAVNLAAGAIDTARIEAANNITGMAGATTQPKVDGRQYTVKRTLDWQYTNGTTNRCSAAATGTAAQLLFLNVHIKVTWPGMGSAAPVTQETVFSPSTKINDPSLGTILVQVQSITGSGGVGGVNATIAPSTSVSPNTARALATQPDATNQDGCTVAVKVTPGTYTVTLGPPSGQYRDQEQSAAPSKTVVVKEGQSSGASFNYDPAIAVSMNYASNAAGALLPTNLTTSFVSTYGTYKATGTAATQYLSPIGSGYVVYPGVYDSNATNADTTTNPNSCLSTDPTMWPRASDGRIGKTPTPSVSKDQLTANVPMGLVTVTINKSDTILTAKTATAANGDPGCKVTQSYSFARTSTGSSGTVDVTLALPYGTWSVTSQKSSSSAAVNVTAKGLLGVLLNAGSVTLDPRVAP</sequence>
<accession>A0A4R6DMC9</accession>
<protein>
    <submittedName>
        <fullName evidence="2">Prepilin-type N-terminal cleavage/methylation domain-containing protein</fullName>
    </submittedName>
</protein>
<proteinExistence type="predicted"/>
<keyword evidence="1" id="KW-1133">Transmembrane helix</keyword>
<keyword evidence="1" id="KW-0472">Membrane</keyword>
<comment type="caution">
    <text evidence="2">The sequence shown here is derived from an EMBL/GenBank/DDBJ whole genome shotgun (WGS) entry which is preliminary data.</text>
</comment>
<dbReference type="EMBL" id="SNVW01000003">
    <property type="protein sequence ID" value="TDN45308.1"/>
    <property type="molecule type" value="Genomic_DNA"/>
</dbReference>
<gene>
    <name evidence="2" type="ORF">EDF64_103232</name>
</gene>
<organism evidence="2 3">
    <name type="scientific">Curtobacterium flaccumfaciens</name>
    <dbReference type="NCBI Taxonomy" id="2035"/>
    <lineage>
        <taxon>Bacteria</taxon>
        <taxon>Bacillati</taxon>
        <taxon>Actinomycetota</taxon>
        <taxon>Actinomycetes</taxon>
        <taxon>Micrococcales</taxon>
        <taxon>Microbacteriaceae</taxon>
        <taxon>Curtobacterium</taxon>
    </lineage>
</organism>
<dbReference type="InterPro" id="IPR012902">
    <property type="entry name" value="N_methyl_site"/>
</dbReference>
<evidence type="ECO:0000313" key="3">
    <source>
        <dbReference type="Proteomes" id="UP000295764"/>
    </source>
</evidence>
<feature type="transmembrane region" description="Helical" evidence="1">
    <location>
        <begin position="21"/>
        <end position="43"/>
    </location>
</feature>
<dbReference type="InterPro" id="IPR045584">
    <property type="entry name" value="Pilin-like"/>
</dbReference>
<dbReference type="NCBIfam" id="TIGR02532">
    <property type="entry name" value="IV_pilin_GFxxxE"/>
    <property type="match status" value="1"/>
</dbReference>
<evidence type="ECO:0000313" key="2">
    <source>
        <dbReference type="EMBL" id="TDN45308.1"/>
    </source>
</evidence>
<evidence type="ECO:0000256" key="1">
    <source>
        <dbReference type="SAM" id="Phobius"/>
    </source>
</evidence>
<reference evidence="2 3" key="1">
    <citation type="submission" date="2019-03" db="EMBL/GenBank/DDBJ databases">
        <title>Genomic analyses of the natural microbiome of Caenorhabditis elegans.</title>
        <authorList>
            <person name="Samuel B."/>
        </authorList>
    </citation>
    <scope>NUCLEOTIDE SEQUENCE [LARGE SCALE GENOMIC DNA]</scope>
    <source>
        <strain evidence="2 3">JUb65</strain>
    </source>
</reference>
<dbReference type="Pfam" id="PF07963">
    <property type="entry name" value="N_methyl"/>
    <property type="match status" value="1"/>
</dbReference>
<name>A0A4R6DMC9_9MICO</name>
<keyword evidence="1" id="KW-0812">Transmembrane</keyword>
<dbReference type="SUPFAM" id="SSF54523">
    <property type="entry name" value="Pili subunits"/>
    <property type="match status" value="1"/>
</dbReference>
<dbReference type="AlphaFoldDB" id="A0A4R6DMC9"/>